<dbReference type="EMBL" id="JAAKFY010000011">
    <property type="protein sequence ID" value="KAF3849822.1"/>
    <property type="molecule type" value="Genomic_DNA"/>
</dbReference>
<name>A0A7J5YK06_DISMA</name>
<dbReference type="AlphaFoldDB" id="A0A7J5YK06"/>
<feature type="non-terminal residue" evidence="1">
    <location>
        <position position="170"/>
    </location>
</feature>
<evidence type="ECO:0000313" key="1">
    <source>
        <dbReference type="EMBL" id="KAF3849822.1"/>
    </source>
</evidence>
<keyword evidence="2" id="KW-1185">Reference proteome</keyword>
<dbReference type="Proteomes" id="UP000518266">
    <property type="component" value="Unassembled WGS sequence"/>
</dbReference>
<proteinExistence type="predicted"/>
<sequence>MICSTMWVKSGVKVNVSRKIYDRLTVAEPDTSVRVEVWLSNGHFGQIEIAACRYIEEVTSRQSRRIRLNPKWPQAQLQLQKTTRGDAAELNKGKAEEDMMTTQKIQLPFPLLVFLRLRPPLKQHTLLCWSNGTKSGVSVRFGPLQTLLRREFSQRGVKDRVWCMLLFTEV</sequence>
<evidence type="ECO:0000313" key="2">
    <source>
        <dbReference type="Proteomes" id="UP000518266"/>
    </source>
</evidence>
<protein>
    <submittedName>
        <fullName evidence="1">Uncharacterized protein</fullName>
    </submittedName>
</protein>
<gene>
    <name evidence="1" type="ORF">F7725_019541</name>
</gene>
<reference evidence="1 2" key="1">
    <citation type="submission" date="2020-03" db="EMBL/GenBank/DDBJ databases">
        <title>Dissostichus mawsoni Genome sequencing and assembly.</title>
        <authorList>
            <person name="Park H."/>
        </authorList>
    </citation>
    <scope>NUCLEOTIDE SEQUENCE [LARGE SCALE GENOMIC DNA]</scope>
    <source>
        <strain evidence="1">DM0001</strain>
        <tissue evidence="1">Muscle</tissue>
    </source>
</reference>
<organism evidence="1 2">
    <name type="scientific">Dissostichus mawsoni</name>
    <name type="common">Antarctic cod</name>
    <dbReference type="NCBI Taxonomy" id="36200"/>
    <lineage>
        <taxon>Eukaryota</taxon>
        <taxon>Metazoa</taxon>
        <taxon>Chordata</taxon>
        <taxon>Craniata</taxon>
        <taxon>Vertebrata</taxon>
        <taxon>Euteleostomi</taxon>
        <taxon>Actinopterygii</taxon>
        <taxon>Neopterygii</taxon>
        <taxon>Teleostei</taxon>
        <taxon>Neoteleostei</taxon>
        <taxon>Acanthomorphata</taxon>
        <taxon>Eupercaria</taxon>
        <taxon>Perciformes</taxon>
        <taxon>Notothenioidei</taxon>
        <taxon>Nototheniidae</taxon>
        <taxon>Dissostichus</taxon>
    </lineage>
</organism>
<accession>A0A7J5YK06</accession>
<comment type="caution">
    <text evidence="1">The sequence shown here is derived from an EMBL/GenBank/DDBJ whole genome shotgun (WGS) entry which is preliminary data.</text>
</comment>